<evidence type="ECO:0000313" key="1">
    <source>
        <dbReference type="EMBL" id="GMT10066.1"/>
    </source>
</evidence>
<evidence type="ECO:0000313" key="2">
    <source>
        <dbReference type="Proteomes" id="UP001432322"/>
    </source>
</evidence>
<feature type="non-terminal residue" evidence="1">
    <location>
        <position position="1"/>
    </location>
</feature>
<gene>
    <name evidence="1" type="ORF">PFISCL1PPCAC_1363</name>
</gene>
<comment type="caution">
    <text evidence="1">The sequence shown here is derived from an EMBL/GenBank/DDBJ whole genome shotgun (WGS) entry which is preliminary data.</text>
</comment>
<organism evidence="1 2">
    <name type="scientific">Pristionchus fissidentatus</name>
    <dbReference type="NCBI Taxonomy" id="1538716"/>
    <lineage>
        <taxon>Eukaryota</taxon>
        <taxon>Metazoa</taxon>
        <taxon>Ecdysozoa</taxon>
        <taxon>Nematoda</taxon>
        <taxon>Chromadorea</taxon>
        <taxon>Rhabditida</taxon>
        <taxon>Rhabditina</taxon>
        <taxon>Diplogasteromorpha</taxon>
        <taxon>Diplogasteroidea</taxon>
        <taxon>Neodiplogasteridae</taxon>
        <taxon>Pristionchus</taxon>
    </lineage>
</organism>
<reference evidence="1" key="1">
    <citation type="submission" date="2023-10" db="EMBL/GenBank/DDBJ databases">
        <title>Genome assembly of Pristionchus species.</title>
        <authorList>
            <person name="Yoshida K."/>
            <person name="Sommer R.J."/>
        </authorList>
    </citation>
    <scope>NUCLEOTIDE SEQUENCE</scope>
    <source>
        <strain evidence="1">RS5133</strain>
    </source>
</reference>
<protein>
    <recommendedName>
        <fullName evidence="3">Secreted protein</fullName>
    </recommendedName>
</protein>
<sequence>RVRISIILVRKCTFGAAVDCAWKHTTNRFIFRAFSPVATLFARNESNVYREIHGIRRVQSAESQHKYVQLTSCPLIGHSSISLI</sequence>
<dbReference type="Proteomes" id="UP001432322">
    <property type="component" value="Unassembled WGS sequence"/>
</dbReference>
<accession>A0AAV5USE8</accession>
<dbReference type="EMBL" id="BTSY01000001">
    <property type="protein sequence ID" value="GMT10066.1"/>
    <property type="molecule type" value="Genomic_DNA"/>
</dbReference>
<name>A0AAV5USE8_9BILA</name>
<evidence type="ECO:0008006" key="3">
    <source>
        <dbReference type="Google" id="ProtNLM"/>
    </source>
</evidence>
<proteinExistence type="predicted"/>
<dbReference type="AlphaFoldDB" id="A0AAV5USE8"/>
<keyword evidence="2" id="KW-1185">Reference proteome</keyword>